<accession>A0ABT6PA20</accession>
<evidence type="ECO:0000313" key="3">
    <source>
        <dbReference type="EMBL" id="MDI1436970.1"/>
    </source>
</evidence>
<feature type="signal peptide" evidence="2">
    <location>
        <begin position="1"/>
        <end position="27"/>
    </location>
</feature>
<dbReference type="EMBL" id="JARZHI010000101">
    <property type="protein sequence ID" value="MDI1436970.1"/>
    <property type="molecule type" value="Genomic_DNA"/>
</dbReference>
<protein>
    <recommendedName>
        <fullName evidence="5">MipA/OmpV family protein</fullName>
    </recommendedName>
</protein>
<name>A0ABT6PA20_9BACT</name>
<reference evidence="3 4" key="1">
    <citation type="submission" date="2023-04" db="EMBL/GenBank/DDBJ databases">
        <title>The genome sequence of Polyangium sorediatum DSM14670.</title>
        <authorList>
            <person name="Zhang X."/>
        </authorList>
    </citation>
    <scope>NUCLEOTIDE SEQUENCE [LARGE SCALE GENOMIC DNA]</scope>
    <source>
        <strain evidence="3 4">DSM 14670</strain>
    </source>
</reference>
<keyword evidence="1" id="KW-1133">Transmembrane helix</keyword>
<evidence type="ECO:0000256" key="1">
    <source>
        <dbReference type="SAM" id="Phobius"/>
    </source>
</evidence>
<keyword evidence="1" id="KW-0472">Membrane</keyword>
<evidence type="ECO:0008006" key="5">
    <source>
        <dbReference type="Google" id="ProtNLM"/>
    </source>
</evidence>
<comment type="caution">
    <text evidence="3">The sequence shown here is derived from an EMBL/GenBank/DDBJ whole genome shotgun (WGS) entry which is preliminary data.</text>
</comment>
<organism evidence="3 4">
    <name type="scientific">Polyangium sorediatum</name>
    <dbReference type="NCBI Taxonomy" id="889274"/>
    <lineage>
        <taxon>Bacteria</taxon>
        <taxon>Pseudomonadati</taxon>
        <taxon>Myxococcota</taxon>
        <taxon>Polyangia</taxon>
        <taxon>Polyangiales</taxon>
        <taxon>Polyangiaceae</taxon>
        <taxon>Polyangium</taxon>
    </lineage>
</organism>
<dbReference type="Proteomes" id="UP001160301">
    <property type="component" value="Unassembled WGS sequence"/>
</dbReference>
<dbReference type="PROSITE" id="PS51257">
    <property type="entry name" value="PROKAR_LIPOPROTEIN"/>
    <property type="match status" value="1"/>
</dbReference>
<keyword evidence="4" id="KW-1185">Reference proteome</keyword>
<feature type="chain" id="PRO_5047452608" description="MipA/OmpV family protein" evidence="2">
    <location>
        <begin position="28"/>
        <end position="272"/>
    </location>
</feature>
<dbReference type="RefSeq" id="WP_136971904.1">
    <property type="nucleotide sequence ID" value="NZ_JARZHI010000101.1"/>
</dbReference>
<sequence length="272" mass="28617">MQTASVRHLAALLVGLSCVAVSSRAHATDEEGWNGAFVPFLAFLGAIPGAVPYVAMFSTKDPGYGTLAINMGAGQRATAFAVSADFGGYPRQDSRYGFMGRSHFDAFGKSGLMRLRLDALALVTIVGNARGPLVLEGIGGLTVAPHWLSKSALDSTVYAEVGPAAGMRIRAVAEHPRLDADLELLYTPFFGEPLSERLHHVSATGALGGSPGGGYWDVFTFELRGRVEWAWGGAGVEGGRPNASLVGGMRFHLGRINQAAAYVAAEAAKRPR</sequence>
<evidence type="ECO:0000313" key="4">
    <source>
        <dbReference type="Proteomes" id="UP001160301"/>
    </source>
</evidence>
<gene>
    <name evidence="3" type="ORF">QHF89_46115</name>
</gene>
<keyword evidence="2" id="KW-0732">Signal</keyword>
<keyword evidence="1" id="KW-0812">Transmembrane</keyword>
<feature type="transmembrane region" description="Helical" evidence="1">
    <location>
        <begin position="37"/>
        <end position="55"/>
    </location>
</feature>
<evidence type="ECO:0000256" key="2">
    <source>
        <dbReference type="SAM" id="SignalP"/>
    </source>
</evidence>
<proteinExistence type="predicted"/>